<evidence type="ECO:0000256" key="10">
    <source>
        <dbReference type="ARBA" id="ARBA00032441"/>
    </source>
</evidence>
<proteinExistence type="inferred from homology"/>
<evidence type="ECO:0000256" key="3">
    <source>
        <dbReference type="ARBA" id="ARBA00019010"/>
    </source>
</evidence>
<keyword evidence="6" id="KW-0479">Metal-binding</keyword>
<dbReference type="GO" id="GO:0046872">
    <property type="term" value="F:metal ion binding"/>
    <property type="evidence" value="ECO:0007669"/>
    <property type="project" value="UniProtKB-KW"/>
</dbReference>
<keyword evidence="4" id="KW-0963">Cytoplasm</keyword>
<keyword evidence="11" id="KW-0808">Transferase</keyword>
<dbReference type="GO" id="GO:0016740">
    <property type="term" value="F:transferase activity"/>
    <property type="evidence" value="ECO:0007669"/>
    <property type="project" value="UniProtKB-KW"/>
</dbReference>
<keyword evidence="12" id="KW-1185">Reference proteome</keyword>
<evidence type="ECO:0000256" key="6">
    <source>
        <dbReference type="ARBA" id="ARBA00022723"/>
    </source>
</evidence>
<evidence type="ECO:0000256" key="8">
    <source>
        <dbReference type="ARBA" id="ARBA00022840"/>
    </source>
</evidence>
<keyword evidence="8" id="KW-0067">ATP-binding</keyword>
<protein>
    <recommendedName>
        <fullName evidence="3">tRNA threonylcarbamoyladenosine biosynthesis protein TsaE</fullName>
    </recommendedName>
    <alternativeName>
        <fullName evidence="10">t(6)A37 threonylcarbamoyladenosine biosynthesis protein TsaE</fullName>
    </alternativeName>
</protein>
<comment type="similarity">
    <text evidence="2">Belongs to the TsaE family.</text>
</comment>
<evidence type="ECO:0000256" key="2">
    <source>
        <dbReference type="ARBA" id="ARBA00007599"/>
    </source>
</evidence>
<dbReference type="NCBIfam" id="TIGR00150">
    <property type="entry name" value="T6A_YjeE"/>
    <property type="match status" value="1"/>
</dbReference>
<dbReference type="SUPFAM" id="SSF52540">
    <property type="entry name" value="P-loop containing nucleoside triphosphate hydrolases"/>
    <property type="match status" value="1"/>
</dbReference>
<dbReference type="GO" id="GO:0005737">
    <property type="term" value="C:cytoplasm"/>
    <property type="evidence" value="ECO:0007669"/>
    <property type="project" value="UniProtKB-SubCell"/>
</dbReference>
<reference evidence="11 12" key="1">
    <citation type="submission" date="2020-04" db="EMBL/GenBank/DDBJ databases">
        <title>Flammeovirga sp. SR4, a novel species isolated from seawater.</title>
        <authorList>
            <person name="Wang X."/>
        </authorList>
    </citation>
    <scope>NUCLEOTIDE SEQUENCE [LARGE SCALE GENOMIC DNA]</scope>
    <source>
        <strain evidence="11 12">ATCC 23126</strain>
    </source>
</reference>
<dbReference type="InterPro" id="IPR027417">
    <property type="entry name" value="P-loop_NTPase"/>
</dbReference>
<evidence type="ECO:0000256" key="7">
    <source>
        <dbReference type="ARBA" id="ARBA00022741"/>
    </source>
</evidence>
<evidence type="ECO:0000313" key="11">
    <source>
        <dbReference type="EMBL" id="NME67017.1"/>
    </source>
</evidence>
<accession>A0A7X9P246</accession>
<evidence type="ECO:0000313" key="12">
    <source>
        <dbReference type="Proteomes" id="UP000576082"/>
    </source>
</evidence>
<comment type="subcellular location">
    <subcellularLocation>
        <location evidence="1">Cytoplasm</location>
    </subcellularLocation>
</comment>
<keyword evidence="7" id="KW-0547">Nucleotide-binding</keyword>
<comment type="caution">
    <text evidence="11">The sequence shown here is derived from an EMBL/GenBank/DDBJ whole genome shotgun (WGS) entry which is preliminary data.</text>
</comment>
<keyword evidence="9" id="KW-0460">Magnesium</keyword>
<evidence type="ECO:0000256" key="9">
    <source>
        <dbReference type="ARBA" id="ARBA00022842"/>
    </source>
</evidence>
<dbReference type="GO" id="GO:0005524">
    <property type="term" value="F:ATP binding"/>
    <property type="evidence" value="ECO:0007669"/>
    <property type="project" value="UniProtKB-KW"/>
</dbReference>
<dbReference type="PANTHER" id="PTHR33540">
    <property type="entry name" value="TRNA THREONYLCARBAMOYLADENOSINE BIOSYNTHESIS PROTEIN TSAE"/>
    <property type="match status" value="1"/>
</dbReference>
<sequence>MVIKTNSIDDLASAAQQVIDFTKGKSNVWLFHGEMGAGKTTFIKSICDVLGVMDHVNSPTFALVNEYMTDQADTIYHFDMYRIKDETEAFDIGFEEYIYSKNLCLIEWPSKVERLLPEDCIDIDIKVLDEHSREISIRLN</sequence>
<gene>
    <name evidence="11" type="primary">tsaE</name>
    <name evidence="11" type="ORF">HHU12_03470</name>
</gene>
<evidence type="ECO:0000256" key="4">
    <source>
        <dbReference type="ARBA" id="ARBA00022490"/>
    </source>
</evidence>
<dbReference type="Proteomes" id="UP000576082">
    <property type="component" value="Unassembled WGS sequence"/>
</dbReference>
<name>A0A7X9P246_9BACT</name>
<dbReference type="InterPro" id="IPR003442">
    <property type="entry name" value="T6A_TsaE"/>
</dbReference>
<dbReference type="AlphaFoldDB" id="A0A7X9P246"/>
<dbReference type="GO" id="GO:0002949">
    <property type="term" value="P:tRNA threonylcarbamoyladenosine modification"/>
    <property type="evidence" value="ECO:0007669"/>
    <property type="project" value="InterPro"/>
</dbReference>
<dbReference type="Gene3D" id="3.40.50.300">
    <property type="entry name" value="P-loop containing nucleotide triphosphate hydrolases"/>
    <property type="match status" value="1"/>
</dbReference>
<keyword evidence="5" id="KW-0819">tRNA processing</keyword>
<dbReference type="PANTHER" id="PTHR33540:SF2">
    <property type="entry name" value="TRNA THREONYLCARBAMOYLADENOSINE BIOSYNTHESIS PROTEIN TSAE"/>
    <property type="match status" value="1"/>
</dbReference>
<dbReference type="Pfam" id="PF02367">
    <property type="entry name" value="TsaE"/>
    <property type="match status" value="1"/>
</dbReference>
<dbReference type="EMBL" id="JABANE010000006">
    <property type="protein sequence ID" value="NME67017.1"/>
    <property type="molecule type" value="Genomic_DNA"/>
</dbReference>
<evidence type="ECO:0000256" key="1">
    <source>
        <dbReference type="ARBA" id="ARBA00004496"/>
    </source>
</evidence>
<organism evidence="11 12">
    <name type="scientific">Flammeovirga aprica JL-4</name>
    <dbReference type="NCBI Taxonomy" id="694437"/>
    <lineage>
        <taxon>Bacteria</taxon>
        <taxon>Pseudomonadati</taxon>
        <taxon>Bacteroidota</taxon>
        <taxon>Cytophagia</taxon>
        <taxon>Cytophagales</taxon>
        <taxon>Flammeovirgaceae</taxon>
        <taxon>Flammeovirga</taxon>
    </lineage>
</organism>
<evidence type="ECO:0000256" key="5">
    <source>
        <dbReference type="ARBA" id="ARBA00022694"/>
    </source>
</evidence>